<dbReference type="Gene3D" id="2.120.10.70">
    <property type="entry name" value="Fucose-specific lectin"/>
    <property type="match status" value="1"/>
</dbReference>
<organism evidence="2 3">
    <name type="scientific">Actinacidiphila acidipaludis</name>
    <dbReference type="NCBI Taxonomy" id="2873382"/>
    <lineage>
        <taxon>Bacteria</taxon>
        <taxon>Bacillati</taxon>
        <taxon>Actinomycetota</taxon>
        <taxon>Actinomycetes</taxon>
        <taxon>Kitasatosporales</taxon>
        <taxon>Streptomycetaceae</taxon>
        <taxon>Actinacidiphila</taxon>
    </lineage>
</organism>
<evidence type="ECO:0000313" key="2">
    <source>
        <dbReference type="EMBL" id="MBY8878750.1"/>
    </source>
</evidence>
<gene>
    <name evidence="2" type="ORF">K7862_14045</name>
</gene>
<dbReference type="Proteomes" id="UP000778578">
    <property type="component" value="Unassembled WGS sequence"/>
</dbReference>
<evidence type="ECO:0000313" key="3">
    <source>
        <dbReference type="Proteomes" id="UP000778578"/>
    </source>
</evidence>
<keyword evidence="3" id="KW-1185">Reference proteome</keyword>
<name>A0ABS7Q6J1_9ACTN</name>
<dbReference type="RefSeq" id="WP_222962895.1">
    <property type="nucleotide sequence ID" value="NZ_JAINZZ010000014.1"/>
</dbReference>
<proteinExistence type="predicted"/>
<comment type="caution">
    <text evidence="2">The sequence shown here is derived from an EMBL/GenBank/DDBJ whole genome shotgun (WGS) entry which is preliminary data.</text>
</comment>
<protein>
    <submittedName>
        <fullName evidence="2">Uncharacterized protein</fullName>
    </submittedName>
</protein>
<accession>A0ABS7Q6J1</accession>
<sequence>MVGSGLPNPISRRSGRRARRAWAAGAAAGVLAAAGLALGPVADAASGPTGPSFYYVAADGALWGVPDGGSQAVPLGPAGQAAPGAHVAAVRLPGGSPSAFFVGTDGTVFQSCPQAVKPVAVTKPGFATSGSVVTAAVVAGQYAVAADGIPTPQPARARATVRPAEISNPCSPPSVRIVSNVSPSYVSGGAMASAGTADGGWGLFWVDTSGAVDAQWRLPGGKVTEKELTPAGTATPGGGLAAVPGASGVTLFFTGHDGQVYVAHPAEGGGLADTPKANPTAPTAVPDGAPLTAAPQGGGLAVGYVAGDGTFTVAALTLTGDWQRTDGVGKAGSFAPGSQVGSYGGADWDDWYCGTPPPFFWHFHGPVPGPDPQWTTIGQGNGGPGFFFAAG</sequence>
<dbReference type="EMBL" id="JAINZZ010000014">
    <property type="protein sequence ID" value="MBY8878750.1"/>
    <property type="molecule type" value="Genomic_DNA"/>
</dbReference>
<dbReference type="SUPFAM" id="SSF89372">
    <property type="entry name" value="Fucose-specific lectin"/>
    <property type="match status" value="1"/>
</dbReference>
<feature type="region of interest" description="Disordered" evidence="1">
    <location>
        <begin position="264"/>
        <end position="288"/>
    </location>
</feature>
<reference evidence="2 3" key="1">
    <citation type="submission" date="2021-08" db="EMBL/GenBank/DDBJ databases">
        <title>WGS of actinomycetes from Thailand.</title>
        <authorList>
            <person name="Thawai C."/>
        </authorList>
    </citation>
    <scope>NUCLEOTIDE SEQUENCE [LARGE SCALE GENOMIC DNA]</scope>
    <source>
        <strain evidence="2 3">PLK6-54</strain>
    </source>
</reference>
<evidence type="ECO:0000256" key="1">
    <source>
        <dbReference type="SAM" id="MobiDB-lite"/>
    </source>
</evidence>